<protein>
    <submittedName>
        <fullName evidence="4">Uncharacterized protein</fullName>
    </submittedName>
</protein>
<dbReference type="InterPro" id="IPR036770">
    <property type="entry name" value="Ankyrin_rpt-contain_sf"/>
</dbReference>
<dbReference type="AlphaFoldDB" id="A7SN65"/>
<organism evidence="4 5">
    <name type="scientific">Nematostella vectensis</name>
    <name type="common">Starlet sea anemone</name>
    <dbReference type="NCBI Taxonomy" id="45351"/>
    <lineage>
        <taxon>Eukaryota</taxon>
        <taxon>Metazoa</taxon>
        <taxon>Cnidaria</taxon>
        <taxon>Anthozoa</taxon>
        <taxon>Hexacorallia</taxon>
        <taxon>Actiniaria</taxon>
        <taxon>Edwardsiidae</taxon>
        <taxon>Nematostella</taxon>
    </lineage>
</organism>
<reference evidence="4 5" key="1">
    <citation type="journal article" date="2007" name="Science">
        <title>Sea anemone genome reveals ancestral eumetazoan gene repertoire and genomic organization.</title>
        <authorList>
            <person name="Putnam N.H."/>
            <person name="Srivastava M."/>
            <person name="Hellsten U."/>
            <person name="Dirks B."/>
            <person name="Chapman J."/>
            <person name="Salamov A."/>
            <person name="Terry A."/>
            <person name="Shapiro H."/>
            <person name="Lindquist E."/>
            <person name="Kapitonov V.V."/>
            <person name="Jurka J."/>
            <person name="Genikhovich G."/>
            <person name="Grigoriev I.V."/>
            <person name="Lucas S.M."/>
            <person name="Steele R.E."/>
            <person name="Finnerty J.R."/>
            <person name="Technau U."/>
            <person name="Martindale M.Q."/>
            <person name="Rokhsar D.S."/>
        </authorList>
    </citation>
    <scope>NUCLEOTIDE SEQUENCE [LARGE SCALE GENOMIC DNA]</scope>
    <source>
        <strain evidence="5">CH2 X CH6</strain>
    </source>
</reference>
<dbReference type="STRING" id="45351.A7SN65"/>
<dbReference type="HOGENOM" id="CLU_000134_6_3_1"/>
<proteinExistence type="predicted"/>
<dbReference type="InParanoid" id="A7SN65"/>
<keyword evidence="1" id="KW-0677">Repeat</keyword>
<dbReference type="InterPro" id="IPR002110">
    <property type="entry name" value="Ankyrin_rpt"/>
</dbReference>
<name>A7SN65_NEMVE</name>
<keyword evidence="5" id="KW-1185">Reference proteome</keyword>
<dbReference type="Proteomes" id="UP000001593">
    <property type="component" value="Unassembled WGS sequence"/>
</dbReference>
<evidence type="ECO:0000256" key="1">
    <source>
        <dbReference type="ARBA" id="ARBA00022737"/>
    </source>
</evidence>
<keyword evidence="2 3" id="KW-0040">ANK repeat</keyword>
<evidence type="ECO:0000313" key="5">
    <source>
        <dbReference type="Proteomes" id="UP000001593"/>
    </source>
</evidence>
<dbReference type="InterPro" id="IPR051070">
    <property type="entry name" value="NF-kappa-B_inhibitor"/>
</dbReference>
<dbReference type="PROSITE" id="PS50088">
    <property type="entry name" value="ANK_REPEAT"/>
    <property type="match status" value="3"/>
</dbReference>
<dbReference type="PANTHER" id="PTHR46680:SF3">
    <property type="entry name" value="NF-KAPPA-B INHIBITOR CACTUS"/>
    <property type="match status" value="1"/>
</dbReference>
<dbReference type="Pfam" id="PF12796">
    <property type="entry name" value="Ank_2"/>
    <property type="match status" value="2"/>
</dbReference>
<dbReference type="SMART" id="SM00248">
    <property type="entry name" value="ANK"/>
    <property type="match status" value="5"/>
</dbReference>
<dbReference type="PhylomeDB" id="A7SN65"/>
<sequence>MRCLTLDIYNNLRQTPLHIAVITDQPDIVKCLIYAGANPNLPDRNGQTPAHLACQRSAVRCLYELTSSSLLDYNIRNFEGLMPLHIAVAKRDKYAIALLVQNGANVDCKDGKSGKTPLHHAIERNDLQIIKTLLDMSADINATDFSGVSPMAMANRRGLANAVRLLGNRGEDQRVDL</sequence>
<gene>
    <name evidence="4" type="ORF">NEMVEDRAFT_v1g172382</name>
</gene>
<dbReference type="PROSITE" id="PS50297">
    <property type="entry name" value="ANK_REP_REGION"/>
    <property type="match status" value="3"/>
</dbReference>
<dbReference type="eggNOG" id="KOG0504">
    <property type="taxonomic scope" value="Eukaryota"/>
</dbReference>
<feature type="repeat" description="ANK" evidence="3">
    <location>
        <begin position="12"/>
        <end position="44"/>
    </location>
</feature>
<dbReference type="PANTHER" id="PTHR46680">
    <property type="entry name" value="NF-KAPPA-B INHIBITOR ALPHA"/>
    <property type="match status" value="1"/>
</dbReference>
<feature type="repeat" description="ANK" evidence="3">
    <location>
        <begin position="113"/>
        <end position="145"/>
    </location>
</feature>
<dbReference type="OMA" id="PMAMANR"/>
<evidence type="ECO:0000313" key="4">
    <source>
        <dbReference type="EMBL" id="EDO34863.1"/>
    </source>
</evidence>
<evidence type="ECO:0000256" key="2">
    <source>
        <dbReference type="ARBA" id="ARBA00023043"/>
    </source>
</evidence>
<feature type="repeat" description="ANK" evidence="3">
    <location>
        <begin position="79"/>
        <end position="111"/>
    </location>
</feature>
<evidence type="ECO:0000256" key="3">
    <source>
        <dbReference type="PROSITE-ProRule" id="PRU00023"/>
    </source>
</evidence>
<dbReference type="Gene3D" id="1.25.40.20">
    <property type="entry name" value="Ankyrin repeat-containing domain"/>
    <property type="match status" value="1"/>
</dbReference>
<accession>A7SN65</accession>
<dbReference type="SUPFAM" id="SSF48403">
    <property type="entry name" value="Ankyrin repeat"/>
    <property type="match status" value="1"/>
</dbReference>
<dbReference type="EMBL" id="DS469717">
    <property type="protein sequence ID" value="EDO34863.1"/>
    <property type="molecule type" value="Genomic_DNA"/>
</dbReference>